<dbReference type="PANTHER" id="PTHR10032:SF271">
    <property type="entry name" value="RH12261P-RELATED"/>
    <property type="match status" value="1"/>
</dbReference>
<accession>A0ABR3NML0</accession>
<keyword evidence="8" id="KW-0175">Coiled coil</keyword>
<evidence type="ECO:0000256" key="1">
    <source>
        <dbReference type="ARBA" id="ARBA00004123"/>
    </source>
</evidence>
<evidence type="ECO:0000256" key="8">
    <source>
        <dbReference type="SAM" id="Coils"/>
    </source>
</evidence>
<feature type="compositionally biased region" description="Basic and acidic residues" evidence="9">
    <location>
        <begin position="186"/>
        <end position="195"/>
    </location>
</feature>
<evidence type="ECO:0000256" key="3">
    <source>
        <dbReference type="ARBA" id="ARBA00022737"/>
    </source>
</evidence>
<feature type="compositionally biased region" description="Polar residues" evidence="9">
    <location>
        <begin position="173"/>
        <end position="185"/>
    </location>
</feature>
<dbReference type="EMBL" id="JAYMGO010000003">
    <property type="protein sequence ID" value="KAL1278223.1"/>
    <property type="molecule type" value="Genomic_DNA"/>
</dbReference>
<evidence type="ECO:0000256" key="4">
    <source>
        <dbReference type="ARBA" id="ARBA00022771"/>
    </source>
</evidence>
<dbReference type="Proteomes" id="UP001558613">
    <property type="component" value="Unassembled WGS sequence"/>
</dbReference>
<evidence type="ECO:0000256" key="6">
    <source>
        <dbReference type="ARBA" id="ARBA00023242"/>
    </source>
</evidence>
<gene>
    <name evidence="11" type="ORF">QQF64_024896</name>
</gene>
<keyword evidence="3" id="KW-0677">Repeat</keyword>
<sequence length="366" mass="41454">MTFKQRGLVKMAQMELLVTNVAELLTAAVQEVLQLMGQAVLEYQKESARTRLENQNLQQKLRELQERMTGVSSEVLEVSFPIEKPRSAEEEHAREDLFHHGDSAVSKQTEQPQCLSDDPVHIKFVLDEITVDNRDHSLQGTCDYLKKQRPLSRVRSSPPRRISNPSPGRRETPATSNTETPQGSNKIKEESKYEPLECSVTEQTDNMTTQAPVVPMQDVPLAIERNQLPVSSFSSNIACYNQPSKLLNSASKYTLRSRGKNVVQTGGIHSTPSVSESREMLHSCHVCGKTFATPSSLGAHFVCHSNERPFVCKCCKFRFNRLADLKKHERIHTGERPYNCSLCGRRFNRTENLRRHLKKVHYGAVL</sequence>
<dbReference type="SMART" id="SM00355">
    <property type="entry name" value="ZnF_C2H2"/>
    <property type="match status" value="3"/>
</dbReference>
<dbReference type="Gene3D" id="3.30.160.60">
    <property type="entry name" value="Classic Zinc Finger"/>
    <property type="match status" value="3"/>
</dbReference>
<dbReference type="PROSITE" id="PS50157">
    <property type="entry name" value="ZINC_FINGER_C2H2_2"/>
    <property type="match status" value="3"/>
</dbReference>
<feature type="compositionally biased region" description="Low complexity" evidence="9">
    <location>
        <begin position="153"/>
        <end position="167"/>
    </location>
</feature>
<reference evidence="11 12" key="1">
    <citation type="submission" date="2023-09" db="EMBL/GenBank/DDBJ databases">
        <authorList>
            <person name="Wang M."/>
        </authorList>
    </citation>
    <scope>NUCLEOTIDE SEQUENCE [LARGE SCALE GENOMIC DNA]</scope>
    <source>
        <strain evidence="11">GT-2023</strain>
        <tissue evidence="11">Liver</tissue>
    </source>
</reference>
<evidence type="ECO:0000256" key="5">
    <source>
        <dbReference type="ARBA" id="ARBA00022833"/>
    </source>
</evidence>
<dbReference type="PROSITE" id="PS00028">
    <property type="entry name" value="ZINC_FINGER_C2H2_1"/>
    <property type="match status" value="3"/>
</dbReference>
<protein>
    <recommendedName>
        <fullName evidence="10">C2H2-type domain-containing protein</fullName>
    </recommendedName>
</protein>
<keyword evidence="6" id="KW-0539">Nucleus</keyword>
<dbReference type="InterPro" id="IPR027756">
    <property type="entry name" value="Ovo-like"/>
</dbReference>
<evidence type="ECO:0000313" key="11">
    <source>
        <dbReference type="EMBL" id="KAL1278223.1"/>
    </source>
</evidence>
<evidence type="ECO:0000256" key="9">
    <source>
        <dbReference type="SAM" id="MobiDB-lite"/>
    </source>
</evidence>
<keyword evidence="5" id="KW-0862">Zinc</keyword>
<feature type="domain" description="C2H2-type" evidence="10">
    <location>
        <begin position="310"/>
        <end position="337"/>
    </location>
</feature>
<dbReference type="Pfam" id="PF00096">
    <property type="entry name" value="zf-C2H2"/>
    <property type="match status" value="2"/>
</dbReference>
<comment type="subcellular location">
    <subcellularLocation>
        <location evidence="1">Nucleus</location>
    </subcellularLocation>
</comment>
<dbReference type="SUPFAM" id="SSF57667">
    <property type="entry name" value="beta-beta-alpha zinc fingers"/>
    <property type="match status" value="2"/>
</dbReference>
<dbReference type="InterPro" id="IPR036236">
    <property type="entry name" value="Znf_C2H2_sf"/>
</dbReference>
<evidence type="ECO:0000313" key="12">
    <source>
        <dbReference type="Proteomes" id="UP001558613"/>
    </source>
</evidence>
<feature type="region of interest" description="Disordered" evidence="9">
    <location>
        <begin position="141"/>
        <end position="197"/>
    </location>
</feature>
<proteinExistence type="predicted"/>
<feature type="domain" description="C2H2-type" evidence="10">
    <location>
        <begin position="282"/>
        <end position="309"/>
    </location>
</feature>
<evidence type="ECO:0000259" key="10">
    <source>
        <dbReference type="PROSITE" id="PS50157"/>
    </source>
</evidence>
<evidence type="ECO:0000256" key="2">
    <source>
        <dbReference type="ARBA" id="ARBA00022723"/>
    </source>
</evidence>
<dbReference type="InterPro" id="IPR013087">
    <property type="entry name" value="Znf_C2H2_type"/>
</dbReference>
<keyword evidence="2" id="KW-0479">Metal-binding</keyword>
<dbReference type="PANTHER" id="PTHR10032">
    <property type="entry name" value="ZINC FINGER PROTEIN WITH KRAB AND SCAN DOMAINS"/>
    <property type="match status" value="1"/>
</dbReference>
<evidence type="ECO:0000256" key="7">
    <source>
        <dbReference type="PROSITE-ProRule" id="PRU00042"/>
    </source>
</evidence>
<keyword evidence="4 7" id="KW-0863">Zinc-finger</keyword>
<keyword evidence="12" id="KW-1185">Reference proteome</keyword>
<name>A0ABR3NML0_9TELE</name>
<feature type="domain" description="C2H2-type" evidence="10">
    <location>
        <begin position="338"/>
        <end position="363"/>
    </location>
</feature>
<organism evidence="11 12">
    <name type="scientific">Cirrhinus molitorella</name>
    <name type="common">mud carp</name>
    <dbReference type="NCBI Taxonomy" id="172907"/>
    <lineage>
        <taxon>Eukaryota</taxon>
        <taxon>Metazoa</taxon>
        <taxon>Chordata</taxon>
        <taxon>Craniata</taxon>
        <taxon>Vertebrata</taxon>
        <taxon>Euteleostomi</taxon>
        <taxon>Actinopterygii</taxon>
        <taxon>Neopterygii</taxon>
        <taxon>Teleostei</taxon>
        <taxon>Ostariophysi</taxon>
        <taxon>Cypriniformes</taxon>
        <taxon>Cyprinidae</taxon>
        <taxon>Labeoninae</taxon>
        <taxon>Labeonini</taxon>
        <taxon>Cirrhinus</taxon>
    </lineage>
</organism>
<feature type="coiled-coil region" evidence="8">
    <location>
        <begin position="40"/>
        <end position="74"/>
    </location>
</feature>
<comment type="caution">
    <text evidence="11">The sequence shown here is derived from an EMBL/GenBank/DDBJ whole genome shotgun (WGS) entry which is preliminary data.</text>
</comment>